<keyword evidence="2" id="KW-0472">Membrane</keyword>
<feature type="compositionally biased region" description="Polar residues" evidence="1">
    <location>
        <begin position="79"/>
        <end position="96"/>
    </location>
</feature>
<evidence type="ECO:0000313" key="4">
    <source>
        <dbReference type="Proteomes" id="UP000515971"/>
    </source>
</evidence>
<sequence length="339" mass="38361">MNAYDEPRGWSRSRAAAILDKAESFYLRVLRAVILVIATLLLVYAAWLAASSAYKISKSPESVVEEEAVVAPDELTDAQMPTTQTSPSKTANGPRVNPSQNAFYSSFVDRYYSLYRSAFEPYRQREDKQLSKAEFDGAYVNTAARQEAIRKGELNFDNDRKDLETLLTVMTEAAAKPDTIQRLKRYQAARKVPVKERVQRSRTTMQQGWDSTSTACENWYETPMGCPAQRAVEVPYTETITTMQYPEGTQSHTQIFRAFQDRFFELLEQRRNANASKAEADRQSILSGIAEGQLSLMTALQILGAFLVLMFFFLLIAIERHQRKLAGERLLSTTEEVAA</sequence>
<dbReference type="EMBL" id="CP060718">
    <property type="protein sequence ID" value="QNN68239.1"/>
    <property type="molecule type" value="Genomic_DNA"/>
</dbReference>
<dbReference type="KEGG" id="slut:H9L13_05020"/>
<evidence type="ECO:0000256" key="1">
    <source>
        <dbReference type="SAM" id="MobiDB-lite"/>
    </source>
</evidence>
<keyword evidence="2" id="KW-1133">Transmembrane helix</keyword>
<dbReference type="AlphaFoldDB" id="A0A7G9SK64"/>
<evidence type="ECO:0000256" key="2">
    <source>
        <dbReference type="SAM" id="Phobius"/>
    </source>
</evidence>
<accession>A0A7G9SK64</accession>
<dbReference type="RefSeq" id="WP_187539571.1">
    <property type="nucleotide sequence ID" value="NZ_BAABJT010000001.1"/>
</dbReference>
<dbReference type="Proteomes" id="UP000515971">
    <property type="component" value="Chromosome"/>
</dbReference>
<gene>
    <name evidence="3" type="ORF">H9L13_05020</name>
</gene>
<keyword evidence="2" id="KW-0812">Transmembrane</keyword>
<proteinExistence type="predicted"/>
<name>A0A7G9SK64_9SPHN</name>
<feature type="transmembrane region" description="Helical" evidence="2">
    <location>
        <begin position="294"/>
        <end position="318"/>
    </location>
</feature>
<feature type="transmembrane region" description="Helical" evidence="2">
    <location>
        <begin position="29"/>
        <end position="50"/>
    </location>
</feature>
<keyword evidence="4" id="KW-1185">Reference proteome</keyword>
<evidence type="ECO:0000313" key="3">
    <source>
        <dbReference type="EMBL" id="QNN68239.1"/>
    </source>
</evidence>
<organism evidence="3 4">
    <name type="scientific">Sphingomonas lutea</name>
    <dbReference type="NCBI Taxonomy" id="1045317"/>
    <lineage>
        <taxon>Bacteria</taxon>
        <taxon>Pseudomonadati</taxon>
        <taxon>Pseudomonadota</taxon>
        <taxon>Alphaproteobacteria</taxon>
        <taxon>Sphingomonadales</taxon>
        <taxon>Sphingomonadaceae</taxon>
        <taxon>Sphingomonas</taxon>
    </lineage>
</organism>
<feature type="region of interest" description="Disordered" evidence="1">
    <location>
        <begin position="75"/>
        <end position="96"/>
    </location>
</feature>
<protein>
    <submittedName>
        <fullName evidence="3">Uncharacterized protein</fullName>
    </submittedName>
</protein>
<reference evidence="3 4" key="1">
    <citation type="submission" date="2020-08" db="EMBL/GenBank/DDBJ databases">
        <title>Genome sequence of Sphingomonas lutea KCTC 23642T.</title>
        <authorList>
            <person name="Hyun D.-W."/>
            <person name="Bae J.-W."/>
        </authorList>
    </citation>
    <scope>NUCLEOTIDE SEQUENCE [LARGE SCALE GENOMIC DNA]</scope>
    <source>
        <strain evidence="3 4">KCTC 23642</strain>
    </source>
</reference>